<keyword evidence="2" id="KW-0812">Transmembrane</keyword>
<evidence type="ECO:0000313" key="5">
    <source>
        <dbReference type="EMBL" id="KAK3387490.1"/>
    </source>
</evidence>
<accession>A0AAE0U1U3</accession>
<dbReference type="PANTHER" id="PTHR28049:SF1">
    <property type="entry name" value="DSC E3 UBIQUITIN LIGASE COMPLEX SUBUNIT 3"/>
    <property type="match status" value="1"/>
</dbReference>
<evidence type="ECO:0000259" key="4">
    <source>
        <dbReference type="Pfam" id="PF13373"/>
    </source>
</evidence>
<feature type="transmembrane region" description="Helical" evidence="2">
    <location>
        <begin position="370"/>
        <end position="389"/>
    </location>
</feature>
<dbReference type="EMBL" id="JAULSW010000003">
    <property type="protein sequence ID" value="KAK3387490.1"/>
    <property type="molecule type" value="Genomic_DNA"/>
</dbReference>
<feature type="region of interest" description="Disordered" evidence="1">
    <location>
        <begin position="112"/>
        <end position="143"/>
    </location>
</feature>
<name>A0AAE0U1U3_9PEZI</name>
<dbReference type="Pfam" id="PF10302">
    <property type="entry name" value="Dsc3_N"/>
    <property type="match status" value="2"/>
</dbReference>
<feature type="domain" description="DSC E3 ubiquitin ligase complex subunit 3 C-terminal" evidence="4">
    <location>
        <begin position="277"/>
        <end position="417"/>
    </location>
</feature>
<dbReference type="AlphaFoldDB" id="A0AAE0U1U3"/>
<dbReference type="Proteomes" id="UP001285441">
    <property type="component" value="Unassembled WGS sequence"/>
</dbReference>
<proteinExistence type="predicted"/>
<dbReference type="InterPro" id="IPR019413">
    <property type="entry name" value="Dsc3_ub-like_dom"/>
</dbReference>
<feature type="region of interest" description="Disordered" evidence="1">
    <location>
        <begin position="1"/>
        <end position="57"/>
    </location>
</feature>
<dbReference type="InterPro" id="IPR025390">
    <property type="entry name" value="Dsc3_C"/>
</dbReference>
<feature type="domain" description="DSC E3 ubiquitin ligase complex subunit 3 ubiquitin-like" evidence="3">
    <location>
        <begin position="147"/>
        <end position="216"/>
    </location>
</feature>
<evidence type="ECO:0000313" key="6">
    <source>
        <dbReference type="Proteomes" id="UP001285441"/>
    </source>
</evidence>
<keyword evidence="2" id="KW-1133">Transmembrane helix</keyword>
<evidence type="ECO:0000256" key="1">
    <source>
        <dbReference type="SAM" id="MobiDB-lite"/>
    </source>
</evidence>
<gene>
    <name evidence="5" type="ORF">B0H63DRAFT_470167</name>
</gene>
<feature type="compositionally biased region" description="Polar residues" evidence="1">
    <location>
        <begin position="34"/>
        <end position="44"/>
    </location>
</feature>
<feature type="region of interest" description="Disordered" evidence="1">
    <location>
        <begin position="330"/>
        <end position="354"/>
    </location>
</feature>
<dbReference type="Pfam" id="PF13373">
    <property type="entry name" value="Dsc3_C"/>
    <property type="match status" value="1"/>
</dbReference>
<reference evidence="5" key="1">
    <citation type="journal article" date="2023" name="Mol. Phylogenet. Evol.">
        <title>Genome-scale phylogeny and comparative genomics of the fungal order Sordariales.</title>
        <authorList>
            <person name="Hensen N."/>
            <person name="Bonometti L."/>
            <person name="Westerberg I."/>
            <person name="Brannstrom I.O."/>
            <person name="Guillou S."/>
            <person name="Cros-Aarteil S."/>
            <person name="Calhoun S."/>
            <person name="Haridas S."/>
            <person name="Kuo A."/>
            <person name="Mondo S."/>
            <person name="Pangilinan J."/>
            <person name="Riley R."/>
            <person name="LaButti K."/>
            <person name="Andreopoulos B."/>
            <person name="Lipzen A."/>
            <person name="Chen C."/>
            <person name="Yan M."/>
            <person name="Daum C."/>
            <person name="Ng V."/>
            <person name="Clum A."/>
            <person name="Steindorff A."/>
            <person name="Ohm R.A."/>
            <person name="Martin F."/>
            <person name="Silar P."/>
            <person name="Natvig D.O."/>
            <person name="Lalanne C."/>
            <person name="Gautier V."/>
            <person name="Ament-Velasquez S.L."/>
            <person name="Kruys A."/>
            <person name="Hutchinson M.I."/>
            <person name="Powell A.J."/>
            <person name="Barry K."/>
            <person name="Miller A.N."/>
            <person name="Grigoriev I.V."/>
            <person name="Debuchy R."/>
            <person name="Gladieux P."/>
            <person name="Hiltunen Thoren M."/>
            <person name="Johannesson H."/>
        </authorList>
    </citation>
    <scope>NUCLEOTIDE SEQUENCE</scope>
    <source>
        <strain evidence="5">CBS 232.78</strain>
    </source>
</reference>
<feature type="compositionally biased region" description="Pro residues" evidence="1">
    <location>
        <begin position="173"/>
        <end position="182"/>
    </location>
</feature>
<feature type="domain" description="DSC E3 ubiquitin ligase complex subunit 3 ubiquitin-like" evidence="3">
    <location>
        <begin position="70"/>
        <end position="109"/>
    </location>
</feature>
<dbReference type="PANTHER" id="PTHR28049">
    <property type="entry name" value="TRANSMEMBRANE PROTEIN YOR223W"/>
    <property type="match status" value="1"/>
</dbReference>
<dbReference type="InterPro" id="IPR045226">
    <property type="entry name" value="Dsc3"/>
</dbReference>
<feature type="compositionally biased region" description="Low complexity" evidence="1">
    <location>
        <begin position="45"/>
        <end position="55"/>
    </location>
</feature>
<feature type="compositionally biased region" description="Low complexity" evidence="1">
    <location>
        <begin position="13"/>
        <end position="24"/>
    </location>
</feature>
<feature type="region of interest" description="Disordered" evidence="1">
    <location>
        <begin position="168"/>
        <end position="205"/>
    </location>
</feature>
<organism evidence="5 6">
    <name type="scientific">Podospora didyma</name>
    <dbReference type="NCBI Taxonomy" id="330526"/>
    <lineage>
        <taxon>Eukaryota</taxon>
        <taxon>Fungi</taxon>
        <taxon>Dikarya</taxon>
        <taxon>Ascomycota</taxon>
        <taxon>Pezizomycotina</taxon>
        <taxon>Sordariomycetes</taxon>
        <taxon>Sordariomycetidae</taxon>
        <taxon>Sordariales</taxon>
        <taxon>Podosporaceae</taxon>
        <taxon>Podospora</taxon>
    </lineage>
</organism>
<feature type="region of interest" description="Disordered" evidence="1">
    <location>
        <begin position="230"/>
        <end position="278"/>
    </location>
</feature>
<sequence length="423" mass="44714">MGSDNDRNGGGSSSSSSPSPTKSGQYLLPPPISTGRSSSPVNNGSLRRSPSSSLLYTPPVIYTSTPLPLHITVRFNAALPDLHLDILNPQQTTVVLLKHLIRSQLAADAKVEKASDTAADDESGDTAPDAPPLQDDKPKPLSPAATAARGRLRFIHAGKILPDGAVLSSVLKAPPPPPPASPQSPGWTIDRKGKGVEGRGPSQQQRVYVSCSIGDELSAEDLAAEAIAAAAPPPSPSLPPARSASSGGDFNKNTLLDTYNNNSDRFRSASSHRNTPRGFDRLLTAGFTPGEVNSLRLQFRSIHAVRHTPDTMPSPDTLLRFEDAWIDNNPSSNNGQNFSSNNNNTTIDEGAGGNGADDDNYGLNAVADGMIKGMFIGFVFPLGAIGWLLREEGIWSKRWTVFVYLGVLLSVSVGVIRALSGDL</sequence>
<feature type="compositionally biased region" description="Polar residues" evidence="1">
    <location>
        <begin position="251"/>
        <end position="273"/>
    </location>
</feature>
<evidence type="ECO:0000259" key="3">
    <source>
        <dbReference type="Pfam" id="PF10302"/>
    </source>
</evidence>
<protein>
    <submittedName>
        <fullName evidence="5">DUF2407 C-terminal domain-containing protein</fullName>
    </submittedName>
</protein>
<keyword evidence="6" id="KW-1185">Reference proteome</keyword>
<keyword evidence="2" id="KW-0472">Membrane</keyword>
<evidence type="ECO:0000256" key="2">
    <source>
        <dbReference type="SAM" id="Phobius"/>
    </source>
</evidence>
<feature type="transmembrane region" description="Helical" evidence="2">
    <location>
        <begin position="401"/>
        <end position="420"/>
    </location>
</feature>
<reference evidence="5" key="2">
    <citation type="submission" date="2023-06" db="EMBL/GenBank/DDBJ databases">
        <authorList>
            <consortium name="Lawrence Berkeley National Laboratory"/>
            <person name="Haridas S."/>
            <person name="Hensen N."/>
            <person name="Bonometti L."/>
            <person name="Westerberg I."/>
            <person name="Brannstrom I.O."/>
            <person name="Guillou S."/>
            <person name="Cros-Aarteil S."/>
            <person name="Calhoun S."/>
            <person name="Kuo A."/>
            <person name="Mondo S."/>
            <person name="Pangilinan J."/>
            <person name="Riley R."/>
            <person name="LaButti K."/>
            <person name="Andreopoulos B."/>
            <person name="Lipzen A."/>
            <person name="Chen C."/>
            <person name="Yanf M."/>
            <person name="Daum C."/>
            <person name="Ng V."/>
            <person name="Clum A."/>
            <person name="Steindorff A."/>
            <person name="Ohm R."/>
            <person name="Martin F."/>
            <person name="Silar P."/>
            <person name="Natvig D."/>
            <person name="Lalanne C."/>
            <person name="Gautier V."/>
            <person name="Ament-velasquez S.L."/>
            <person name="Kruys A."/>
            <person name="Hutchinson M.I."/>
            <person name="Powell A.J."/>
            <person name="Barry K."/>
            <person name="Miller A.N."/>
            <person name="Grigoriev I.V."/>
            <person name="Debuchy R."/>
            <person name="Gladieux P."/>
            <person name="Thoren M.H."/>
            <person name="Johannesson H."/>
        </authorList>
    </citation>
    <scope>NUCLEOTIDE SEQUENCE</scope>
    <source>
        <strain evidence="5">CBS 232.78</strain>
    </source>
</reference>
<dbReference type="GO" id="GO:0005783">
    <property type="term" value="C:endoplasmic reticulum"/>
    <property type="evidence" value="ECO:0007669"/>
    <property type="project" value="TreeGrafter"/>
</dbReference>
<comment type="caution">
    <text evidence="5">The sequence shown here is derived from an EMBL/GenBank/DDBJ whole genome shotgun (WGS) entry which is preliminary data.</text>
</comment>
<dbReference type="GO" id="GO:0044695">
    <property type="term" value="C:Dsc E3 ubiquitin ligase complex"/>
    <property type="evidence" value="ECO:0007669"/>
    <property type="project" value="InterPro"/>
</dbReference>
<feature type="compositionally biased region" description="Low complexity" evidence="1">
    <location>
        <begin position="330"/>
        <end position="344"/>
    </location>
</feature>